<accession>A0AAD7FPZ1</accession>
<organism evidence="1 2">
    <name type="scientific">Mycena rosella</name>
    <name type="common">Pink bonnet</name>
    <name type="synonym">Agaricus rosellus</name>
    <dbReference type="NCBI Taxonomy" id="1033263"/>
    <lineage>
        <taxon>Eukaryota</taxon>
        <taxon>Fungi</taxon>
        <taxon>Dikarya</taxon>
        <taxon>Basidiomycota</taxon>
        <taxon>Agaricomycotina</taxon>
        <taxon>Agaricomycetes</taxon>
        <taxon>Agaricomycetidae</taxon>
        <taxon>Agaricales</taxon>
        <taxon>Marasmiineae</taxon>
        <taxon>Mycenaceae</taxon>
        <taxon>Mycena</taxon>
    </lineage>
</organism>
<name>A0AAD7FPZ1_MYCRO</name>
<evidence type="ECO:0000313" key="2">
    <source>
        <dbReference type="Proteomes" id="UP001221757"/>
    </source>
</evidence>
<proteinExistence type="predicted"/>
<dbReference type="AlphaFoldDB" id="A0AAD7FPZ1"/>
<sequence>MHQTPHPHRRRAGLMNSDAAKAAVHPLLWDGVEDASAVALAVVRQLILALEATLSTEKLATIRWVVTDAHPLRRWLLAHELAIPVPDSPRYAASRVWWAAIPSLPAFLRALAPALTARLACASHILGGNYAGALRFAGGVVLRIAGGNVSVEVDALDTSLPRGALIQLLLGYAAFPCAASALPRRSGRARDAAARRGALPPREGVGATMVGAHYVIQEGMVFN</sequence>
<dbReference type="Proteomes" id="UP001221757">
    <property type="component" value="Unassembled WGS sequence"/>
</dbReference>
<comment type="caution">
    <text evidence="1">The sequence shown here is derived from an EMBL/GenBank/DDBJ whole genome shotgun (WGS) entry which is preliminary data.</text>
</comment>
<protein>
    <submittedName>
        <fullName evidence="1">Uncharacterized protein</fullName>
    </submittedName>
</protein>
<dbReference type="EMBL" id="JARKIE010000497">
    <property type="protein sequence ID" value="KAJ7632030.1"/>
    <property type="molecule type" value="Genomic_DNA"/>
</dbReference>
<evidence type="ECO:0000313" key="1">
    <source>
        <dbReference type="EMBL" id="KAJ7632030.1"/>
    </source>
</evidence>
<gene>
    <name evidence="1" type="ORF">B0H17DRAFT_1187608</name>
</gene>
<reference evidence="1" key="1">
    <citation type="submission" date="2023-03" db="EMBL/GenBank/DDBJ databases">
        <title>Massive genome expansion in bonnet fungi (Mycena s.s.) driven by repeated elements and novel gene families across ecological guilds.</title>
        <authorList>
            <consortium name="Lawrence Berkeley National Laboratory"/>
            <person name="Harder C.B."/>
            <person name="Miyauchi S."/>
            <person name="Viragh M."/>
            <person name="Kuo A."/>
            <person name="Thoen E."/>
            <person name="Andreopoulos B."/>
            <person name="Lu D."/>
            <person name="Skrede I."/>
            <person name="Drula E."/>
            <person name="Henrissat B."/>
            <person name="Morin E."/>
            <person name="Kohler A."/>
            <person name="Barry K."/>
            <person name="LaButti K."/>
            <person name="Morin E."/>
            <person name="Salamov A."/>
            <person name="Lipzen A."/>
            <person name="Mereny Z."/>
            <person name="Hegedus B."/>
            <person name="Baldrian P."/>
            <person name="Stursova M."/>
            <person name="Weitz H."/>
            <person name="Taylor A."/>
            <person name="Grigoriev I.V."/>
            <person name="Nagy L.G."/>
            <person name="Martin F."/>
            <person name="Kauserud H."/>
        </authorList>
    </citation>
    <scope>NUCLEOTIDE SEQUENCE</scope>
    <source>
        <strain evidence="1">CBHHK067</strain>
    </source>
</reference>
<keyword evidence="2" id="KW-1185">Reference proteome</keyword>